<dbReference type="PROSITE" id="PS51371">
    <property type="entry name" value="CBS"/>
    <property type="match status" value="2"/>
</dbReference>
<dbReference type="InterPro" id="IPR046342">
    <property type="entry name" value="CBS_dom_sf"/>
</dbReference>
<dbReference type="CDD" id="cd04623">
    <property type="entry name" value="CBS_pair_bac_euk"/>
    <property type="match status" value="1"/>
</dbReference>
<dbReference type="RefSeq" id="WP_183266690.1">
    <property type="nucleotide sequence ID" value="NZ_JACHFJ010000008.1"/>
</dbReference>
<dbReference type="EMBL" id="JACHFJ010000008">
    <property type="protein sequence ID" value="MBB5373678.1"/>
    <property type="molecule type" value="Genomic_DNA"/>
</dbReference>
<evidence type="ECO:0000256" key="2">
    <source>
        <dbReference type="PROSITE-ProRule" id="PRU00703"/>
    </source>
</evidence>
<dbReference type="InterPro" id="IPR044725">
    <property type="entry name" value="CBSX3_CBS_dom"/>
</dbReference>
<name>A0A840VCR7_9PROT</name>
<reference evidence="4 5" key="1">
    <citation type="submission" date="2020-08" db="EMBL/GenBank/DDBJ databases">
        <title>Genomic Encyclopedia of Type Strains, Phase IV (KMG-IV): sequencing the most valuable type-strain genomes for metagenomic binning, comparative biology and taxonomic classification.</title>
        <authorList>
            <person name="Goeker M."/>
        </authorList>
    </citation>
    <scope>NUCLEOTIDE SEQUENCE [LARGE SCALE GENOMIC DNA]</scope>
    <source>
        <strain evidence="4 5">DSM 27026</strain>
    </source>
</reference>
<dbReference type="AlphaFoldDB" id="A0A840VCR7"/>
<protein>
    <submittedName>
        <fullName evidence="4">CBS domain-containing protein</fullName>
    </submittedName>
</protein>
<evidence type="ECO:0000259" key="3">
    <source>
        <dbReference type="PROSITE" id="PS51371"/>
    </source>
</evidence>
<accession>A0A840VCR7</accession>
<gene>
    <name evidence="4" type="ORF">HNP71_001942</name>
</gene>
<keyword evidence="5" id="KW-1185">Reference proteome</keyword>
<feature type="domain" description="CBS" evidence="3">
    <location>
        <begin position="75"/>
        <end position="134"/>
    </location>
</feature>
<dbReference type="PANTHER" id="PTHR43080:SF2">
    <property type="entry name" value="CBS DOMAIN-CONTAINING PROTEIN"/>
    <property type="match status" value="1"/>
</dbReference>
<dbReference type="SMART" id="SM00116">
    <property type="entry name" value="CBS"/>
    <property type="match status" value="2"/>
</dbReference>
<evidence type="ECO:0000313" key="5">
    <source>
        <dbReference type="Proteomes" id="UP000553706"/>
    </source>
</evidence>
<evidence type="ECO:0000256" key="1">
    <source>
        <dbReference type="ARBA" id="ARBA00023122"/>
    </source>
</evidence>
<evidence type="ECO:0000313" key="4">
    <source>
        <dbReference type="EMBL" id="MBB5373678.1"/>
    </source>
</evidence>
<proteinExistence type="predicted"/>
<dbReference type="InterPro" id="IPR051257">
    <property type="entry name" value="Diverse_CBS-Domain"/>
</dbReference>
<dbReference type="SUPFAM" id="SSF54631">
    <property type="entry name" value="CBS-domain pair"/>
    <property type="match status" value="1"/>
</dbReference>
<organism evidence="4 5">
    <name type="scientific">Acidocella aromatica</name>
    <dbReference type="NCBI Taxonomy" id="1303579"/>
    <lineage>
        <taxon>Bacteria</taxon>
        <taxon>Pseudomonadati</taxon>
        <taxon>Pseudomonadota</taxon>
        <taxon>Alphaproteobacteria</taxon>
        <taxon>Acetobacterales</taxon>
        <taxon>Acidocellaceae</taxon>
        <taxon>Acidocella</taxon>
    </lineage>
</organism>
<dbReference type="InterPro" id="IPR000644">
    <property type="entry name" value="CBS_dom"/>
</dbReference>
<keyword evidence="1 2" id="KW-0129">CBS domain</keyword>
<feature type="domain" description="CBS" evidence="3">
    <location>
        <begin position="10"/>
        <end position="66"/>
    </location>
</feature>
<sequence length="150" mass="16101">MNVKQILRNKPPGFVSVAPEDRITTVLSILADRGIGAVLVLDNGRLAGVLSERDIVRSLVKNAQDTLDMTAAALMTPNPTTASPETTVEQAMEMMTNGHFRHLPVMENGILTGLVSIGDMVKARIDQCQYEVDSLRNYVTGSVSAHAPAA</sequence>
<dbReference type="Proteomes" id="UP000553706">
    <property type="component" value="Unassembled WGS sequence"/>
</dbReference>
<dbReference type="PANTHER" id="PTHR43080">
    <property type="entry name" value="CBS DOMAIN-CONTAINING PROTEIN CBSX3, MITOCHONDRIAL"/>
    <property type="match status" value="1"/>
</dbReference>
<dbReference type="Pfam" id="PF00571">
    <property type="entry name" value="CBS"/>
    <property type="match status" value="2"/>
</dbReference>
<dbReference type="Gene3D" id="3.10.580.10">
    <property type="entry name" value="CBS-domain"/>
    <property type="match status" value="1"/>
</dbReference>
<comment type="caution">
    <text evidence="4">The sequence shown here is derived from an EMBL/GenBank/DDBJ whole genome shotgun (WGS) entry which is preliminary data.</text>
</comment>